<evidence type="ECO:0000256" key="3">
    <source>
        <dbReference type="ARBA" id="ARBA00022806"/>
    </source>
</evidence>
<keyword evidence="1 5" id="KW-0547">Nucleotide-binding</keyword>
<evidence type="ECO:0000256" key="1">
    <source>
        <dbReference type="ARBA" id="ARBA00022741"/>
    </source>
</evidence>
<dbReference type="GO" id="GO:0016787">
    <property type="term" value="F:hydrolase activity"/>
    <property type="evidence" value="ECO:0007669"/>
    <property type="project" value="UniProtKB-UniRule"/>
</dbReference>
<dbReference type="InterPro" id="IPR000212">
    <property type="entry name" value="DNA_helicase_UvrD/REP"/>
</dbReference>
<keyword evidence="2 5" id="KW-0378">Hydrolase</keyword>
<dbReference type="PANTHER" id="PTHR11070:SF2">
    <property type="entry name" value="ATP-DEPENDENT DNA HELICASE SRS2"/>
    <property type="match status" value="1"/>
</dbReference>
<feature type="binding site" evidence="5">
    <location>
        <begin position="26"/>
        <end position="33"/>
    </location>
    <ligand>
        <name>ATP</name>
        <dbReference type="ChEBI" id="CHEBI:30616"/>
    </ligand>
</feature>
<proteinExistence type="predicted"/>
<name>A0A2N3G4U9_9ACTN</name>
<dbReference type="InterPro" id="IPR014016">
    <property type="entry name" value="UvrD-like_ATP-bd"/>
</dbReference>
<evidence type="ECO:0000259" key="6">
    <source>
        <dbReference type="PROSITE" id="PS51198"/>
    </source>
</evidence>
<evidence type="ECO:0000313" key="7">
    <source>
        <dbReference type="EMBL" id="PKQ27737.1"/>
    </source>
</evidence>
<accession>A0A2N3G4U9</accession>
<comment type="caution">
    <text evidence="7">The sequence shown here is derived from an EMBL/GenBank/DDBJ whole genome shotgun (WGS) entry which is preliminary data.</text>
</comment>
<evidence type="ECO:0000313" key="8">
    <source>
        <dbReference type="Proteomes" id="UP000233654"/>
    </source>
</evidence>
<dbReference type="Pfam" id="PF00580">
    <property type="entry name" value="UvrD-helicase"/>
    <property type="match status" value="1"/>
</dbReference>
<protein>
    <recommendedName>
        <fullName evidence="6">UvrD-like helicase ATP-binding domain-containing protein</fullName>
    </recommendedName>
</protein>
<dbReference type="GO" id="GO:0000725">
    <property type="term" value="P:recombinational repair"/>
    <property type="evidence" value="ECO:0007669"/>
    <property type="project" value="TreeGrafter"/>
</dbReference>
<dbReference type="GO" id="GO:0005524">
    <property type="term" value="F:ATP binding"/>
    <property type="evidence" value="ECO:0007669"/>
    <property type="project" value="UniProtKB-UniRule"/>
</dbReference>
<feature type="domain" description="UvrD-like helicase ATP-binding" evidence="6">
    <location>
        <begin position="5"/>
        <end position="129"/>
    </location>
</feature>
<keyword evidence="3 5" id="KW-0347">Helicase</keyword>
<dbReference type="PANTHER" id="PTHR11070">
    <property type="entry name" value="UVRD / RECB / PCRA DNA HELICASE FAMILY MEMBER"/>
    <property type="match status" value="1"/>
</dbReference>
<dbReference type="PROSITE" id="PS51198">
    <property type="entry name" value="UVRD_HELICASE_ATP_BIND"/>
    <property type="match status" value="1"/>
</dbReference>
<organism evidence="7 8">
    <name type="scientific">Candidatus Anoxymicrobium japonicum</name>
    <dbReference type="NCBI Taxonomy" id="2013648"/>
    <lineage>
        <taxon>Bacteria</taxon>
        <taxon>Bacillati</taxon>
        <taxon>Actinomycetota</taxon>
        <taxon>Candidatus Geothermincolia</taxon>
        <taxon>Candidatus Geothermincolales</taxon>
        <taxon>Candidatus Anoxymicrobiaceae</taxon>
        <taxon>Candidatus Anoxymicrobium</taxon>
    </lineage>
</organism>
<dbReference type="GO" id="GO:0003677">
    <property type="term" value="F:DNA binding"/>
    <property type="evidence" value="ECO:0007669"/>
    <property type="project" value="InterPro"/>
</dbReference>
<dbReference type="InterPro" id="IPR027417">
    <property type="entry name" value="P-loop_NTPase"/>
</dbReference>
<dbReference type="AlphaFoldDB" id="A0A2N3G4U9"/>
<dbReference type="Proteomes" id="UP000233654">
    <property type="component" value="Unassembled WGS sequence"/>
</dbReference>
<reference evidence="7 8" key="1">
    <citation type="journal article" date="2017" name="ISME J.">
        <title>Potential for microbial H2 and metal transformations associated with novel bacteria and archaea in deep terrestrial subsurface sediments.</title>
        <authorList>
            <person name="Hernsdorf A.W."/>
            <person name="Amano Y."/>
            <person name="Miyakawa K."/>
            <person name="Ise K."/>
            <person name="Suzuki Y."/>
            <person name="Anantharaman K."/>
            <person name="Probst A."/>
            <person name="Burstein D."/>
            <person name="Thomas B.C."/>
            <person name="Banfield J.F."/>
        </authorList>
    </citation>
    <scope>NUCLEOTIDE SEQUENCE [LARGE SCALE GENOMIC DNA]</scope>
    <source>
        <strain evidence="7">HGW-Actinobacteria-3</strain>
    </source>
</reference>
<evidence type="ECO:0000256" key="4">
    <source>
        <dbReference type="ARBA" id="ARBA00022840"/>
    </source>
</evidence>
<dbReference type="EMBL" id="PHEX01000059">
    <property type="protein sequence ID" value="PKQ27737.1"/>
    <property type="molecule type" value="Genomic_DNA"/>
</dbReference>
<keyword evidence="4 5" id="KW-0067">ATP-binding</keyword>
<evidence type="ECO:0000256" key="2">
    <source>
        <dbReference type="ARBA" id="ARBA00022801"/>
    </source>
</evidence>
<dbReference type="SUPFAM" id="SSF52540">
    <property type="entry name" value="P-loop containing nucleoside triphosphate hydrolases"/>
    <property type="match status" value="1"/>
</dbReference>
<sequence>MPEYVPTPEQQAIINHRPGQHARILAGPGTGKSATLVALVNELLQELPRPKIRLLTFTRAATAELANKVSEHPAAAAERPSTMHSFAISILLSNPGAGGFPEPVRIADDWEDPIIVRTTLVLCHSPNDG</sequence>
<dbReference type="Gene3D" id="3.40.50.300">
    <property type="entry name" value="P-loop containing nucleotide triphosphate hydrolases"/>
    <property type="match status" value="1"/>
</dbReference>
<evidence type="ECO:0000256" key="5">
    <source>
        <dbReference type="PROSITE-ProRule" id="PRU00560"/>
    </source>
</evidence>
<gene>
    <name evidence="7" type="ORF">CVT63_06505</name>
</gene>
<dbReference type="GO" id="GO:0043138">
    <property type="term" value="F:3'-5' DNA helicase activity"/>
    <property type="evidence" value="ECO:0007669"/>
    <property type="project" value="TreeGrafter"/>
</dbReference>